<feature type="region of interest" description="Disordered" evidence="1">
    <location>
        <begin position="439"/>
        <end position="462"/>
    </location>
</feature>
<name>A0ABR8RC05_9BACI</name>
<evidence type="ECO:0000313" key="3">
    <source>
        <dbReference type="Proteomes" id="UP000640786"/>
    </source>
</evidence>
<protein>
    <submittedName>
        <fullName evidence="2">Uncharacterized protein</fullName>
    </submittedName>
</protein>
<dbReference type="EMBL" id="JACSQO010000007">
    <property type="protein sequence ID" value="MBD7945280.1"/>
    <property type="molecule type" value="Genomic_DNA"/>
</dbReference>
<reference evidence="2 3" key="1">
    <citation type="submission" date="2020-08" db="EMBL/GenBank/DDBJ databases">
        <title>A Genomic Blueprint of the Chicken Gut Microbiome.</title>
        <authorList>
            <person name="Gilroy R."/>
            <person name="Ravi A."/>
            <person name="Getino M."/>
            <person name="Pursley I."/>
            <person name="Horton D.L."/>
            <person name="Alikhan N.-F."/>
            <person name="Baker D."/>
            <person name="Gharbi K."/>
            <person name="Hall N."/>
            <person name="Watson M."/>
            <person name="Adriaenssens E.M."/>
            <person name="Foster-Nyarko E."/>
            <person name="Jarju S."/>
            <person name="Secka A."/>
            <person name="Antonio M."/>
            <person name="Oren A."/>
            <person name="Chaudhuri R."/>
            <person name="La Ragione R.M."/>
            <person name="Hildebrand F."/>
            <person name="Pallen M.J."/>
        </authorList>
    </citation>
    <scope>NUCLEOTIDE SEQUENCE [LARGE SCALE GENOMIC DNA]</scope>
    <source>
        <strain evidence="2 3">Sa2BUA9</strain>
    </source>
</reference>
<gene>
    <name evidence="2" type="ORF">H9650_14230</name>
</gene>
<proteinExistence type="predicted"/>
<keyword evidence="3" id="KW-1185">Reference proteome</keyword>
<sequence>MAINLVARMRVDDGLTQPMRRITRQLGETERATTRLSRRMAQNDTQFNRFRRTTTGLVSGISGLTRGFGGLVSKINPLSMAFTGIATAATGAYGAVKIFNATVGEAMKMEQSKVVIGAMFNDKGVSDDYMKMMDKMAIKSPIFNSQDMYDNSKMYVSRTKDVKQLEKMWKVTERLAAANPMQGTEGAVFALNELLSGDTVSMVDRFGLDKNVLSKIKKLSLEKQITEMDKYLERIGFTNELIEKMGNTSLGLWGQVKERSQTILRTMGEPALKAVSKFMNDALTRLSDSDMTKFANWGGKVIERMVSGLSSNATKLYDWFARLMNDPEFQNKSTLTGKINFVVDDIASKLNNWYEGGGKQQIIDFGSNVAQVMVSAMDATDEVFVLGGKLGSSIWSGMIDGVKKSATESPIGKVLSWSYGWTPQEMLKKSYNRMQEAPWYNKSSKKPSSSGPQKSHSGGLDRVPYSGYQATLHLNEKVLTAQQAKEYREGKSGNGGININVQNMNVREESDINKIAMALAKLLESERGQMAT</sequence>
<accession>A0ABR8RC05</accession>
<organism evidence="2 3">
    <name type="scientific">Psychrobacillus faecigallinarum</name>
    <dbReference type="NCBI Taxonomy" id="2762235"/>
    <lineage>
        <taxon>Bacteria</taxon>
        <taxon>Bacillati</taxon>
        <taxon>Bacillota</taxon>
        <taxon>Bacilli</taxon>
        <taxon>Bacillales</taxon>
        <taxon>Bacillaceae</taxon>
        <taxon>Psychrobacillus</taxon>
    </lineage>
</organism>
<evidence type="ECO:0000313" key="2">
    <source>
        <dbReference type="EMBL" id="MBD7945280.1"/>
    </source>
</evidence>
<feature type="compositionally biased region" description="Low complexity" evidence="1">
    <location>
        <begin position="446"/>
        <end position="458"/>
    </location>
</feature>
<comment type="caution">
    <text evidence="2">The sequence shown here is derived from an EMBL/GenBank/DDBJ whole genome shotgun (WGS) entry which is preliminary data.</text>
</comment>
<dbReference type="Proteomes" id="UP000640786">
    <property type="component" value="Unassembled WGS sequence"/>
</dbReference>
<dbReference type="RefSeq" id="WP_191697496.1">
    <property type="nucleotide sequence ID" value="NZ_JACSQO010000007.1"/>
</dbReference>
<evidence type="ECO:0000256" key="1">
    <source>
        <dbReference type="SAM" id="MobiDB-lite"/>
    </source>
</evidence>